<dbReference type="PANTHER" id="PTHR46018">
    <property type="entry name" value="ZINC PHOSPHODIESTERASE ELAC PROTEIN 1"/>
    <property type="match status" value="1"/>
</dbReference>
<protein>
    <submittedName>
        <fullName evidence="4">Ribonuclease BN (tRNA processing enzyme)</fullName>
    </submittedName>
</protein>
<dbReference type="AlphaFoldDB" id="A0A7W5BYN0"/>
<dbReference type="SMART" id="SM00849">
    <property type="entry name" value="Lactamase_B"/>
    <property type="match status" value="1"/>
</dbReference>
<dbReference type="Proteomes" id="UP000525987">
    <property type="component" value="Unassembled WGS sequence"/>
</dbReference>
<evidence type="ECO:0000313" key="5">
    <source>
        <dbReference type="Proteomes" id="UP000525987"/>
    </source>
</evidence>
<name>A0A7W5BYN0_9GAMM</name>
<accession>A0A7W5BYN0</accession>
<keyword evidence="1" id="KW-0378">Hydrolase</keyword>
<evidence type="ECO:0000259" key="3">
    <source>
        <dbReference type="SMART" id="SM00849"/>
    </source>
</evidence>
<dbReference type="GO" id="GO:0042781">
    <property type="term" value="F:3'-tRNA processing endoribonuclease activity"/>
    <property type="evidence" value="ECO:0007669"/>
    <property type="project" value="TreeGrafter"/>
</dbReference>
<reference evidence="4 5" key="1">
    <citation type="submission" date="2020-08" db="EMBL/GenBank/DDBJ databases">
        <title>Genomic Encyclopedia of Type Strains, Phase III (KMG-III): the genomes of soil and plant-associated and newly described type strains.</title>
        <authorList>
            <person name="Whitman W."/>
        </authorList>
    </citation>
    <scope>NUCLEOTIDE SEQUENCE [LARGE SCALE GENOMIC DNA]</scope>
    <source>
        <strain evidence="4 5">CECT 5995</strain>
    </source>
</reference>
<evidence type="ECO:0000313" key="4">
    <source>
        <dbReference type="EMBL" id="MBB3141442.1"/>
    </source>
</evidence>
<evidence type="ECO:0000256" key="2">
    <source>
        <dbReference type="SAM" id="SignalP"/>
    </source>
</evidence>
<proteinExistence type="predicted"/>
<feature type="domain" description="Metallo-beta-lactamase" evidence="3">
    <location>
        <begin position="73"/>
        <end position="291"/>
    </location>
</feature>
<organism evidence="4 5">
    <name type="scientific">Halomonas organivorans</name>
    <dbReference type="NCBI Taxonomy" id="257772"/>
    <lineage>
        <taxon>Bacteria</taxon>
        <taxon>Pseudomonadati</taxon>
        <taxon>Pseudomonadota</taxon>
        <taxon>Gammaproteobacteria</taxon>
        <taxon>Oceanospirillales</taxon>
        <taxon>Halomonadaceae</taxon>
        <taxon>Halomonas</taxon>
    </lineage>
</organism>
<keyword evidence="5" id="KW-1185">Reference proteome</keyword>
<dbReference type="PANTHER" id="PTHR46018:SF2">
    <property type="entry name" value="ZINC PHOSPHODIESTERASE ELAC PROTEIN 1"/>
    <property type="match status" value="1"/>
</dbReference>
<dbReference type="Gene3D" id="3.60.15.10">
    <property type="entry name" value="Ribonuclease Z/Hydroxyacylglutathione hydrolase-like"/>
    <property type="match status" value="1"/>
</dbReference>
<dbReference type="EMBL" id="JACHXM010000009">
    <property type="protein sequence ID" value="MBB3141442.1"/>
    <property type="molecule type" value="Genomic_DNA"/>
</dbReference>
<keyword evidence="2" id="KW-0732">Signal</keyword>
<feature type="signal peptide" evidence="2">
    <location>
        <begin position="1"/>
        <end position="39"/>
    </location>
</feature>
<dbReference type="SUPFAM" id="SSF56281">
    <property type="entry name" value="Metallo-hydrolase/oxidoreductase"/>
    <property type="match status" value="1"/>
</dbReference>
<dbReference type="CDD" id="cd07719">
    <property type="entry name" value="arylsulfatase_AtsA-like_MBL-fold"/>
    <property type="match status" value="1"/>
</dbReference>
<sequence length="346" mass="37648">MQTSPLSNLNQRVARASRGLAMTLTTVSALLLATPSTHADDSPQQVSAEELQAPTRVVTLGTGTPSIDAGRAGTATAVIVNQDQVYLFDAGSGFMQTLGHFEAEGKRDIFPPTSPNPNAMLPTFLDKLFLTHLDSDHILGIPELLLRGWVLERQQPVRIWGPAGTRTVVDGVVEAYQPDIQHRLGSLPISEEAPYTGIVEELGSDPGTVYQDRYVTVSAFNVDHGSWEQGEAYGYRIEAPDKTIVISGDTRPSPNLLEHAKGADILLHEVMSVAGMEAMSQDWQNYMLDAHTTTHQLAEIAREIDPELLVMIHPLFLGAPEEVLLEEMQAAYDGNVVLADDGDVFE</sequence>
<dbReference type="InterPro" id="IPR044094">
    <property type="entry name" value="AtsA-like_MBL-fold"/>
</dbReference>
<comment type="caution">
    <text evidence="4">The sequence shown here is derived from an EMBL/GenBank/DDBJ whole genome shotgun (WGS) entry which is preliminary data.</text>
</comment>
<dbReference type="RefSeq" id="WP_183387814.1">
    <property type="nucleotide sequence ID" value="NZ_JACHXM010000009.1"/>
</dbReference>
<dbReference type="Pfam" id="PF12706">
    <property type="entry name" value="Lactamase_B_2"/>
    <property type="match status" value="1"/>
</dbReference>
<dbReference type="InterPro" id="IPR036866">
    <property type="entry name" value="RibonucZ/Hydroxyglut_hydro"/>
</dbReference>
<gene>
    <name evidence="4" type="ORF">FHR96_002321</name>
</gene>
<evidence type="ECO:0000256" key="1">
    <source>
        <dbReference type="ARBA" id="ARBA00022801"/>
    </source>
</evidence>
<dbReference type="InterPro" id="IPR001279">
    <property type="entry name" value="Metallo-B-lactamas"/>
</dbReference>
<feature type="chain" id="PRO_5031472973" evidence="2">
    <location>
        <begin position="40"/>
        <end position="346"/>
    </location>
</feature>